<dbReference type="InterPro" id="IPR001789">
    <property type="entry name" value="Sig_transdc_resp-reg_receiver"/>
</dbReference>
<evidence type="ECO:0000313" key="3">
    <source>
        <dbReference type="EMBL" id="MBX0295761.1"/>
    </source>
</evidence>
<reference evidence="3 4" key="1">
    <citation type="submission" date="2021-06" db="EMBL/GenBank/DDBJ databases">
        <title>Halomicroarcula sp. a new haloarchaeum isolated from saline soil.</title>
        <authorList>
            <person name="Duran-Viseras A."/>
            <person name="Sanchez-Porro C."/>
            <person name="Ventosa A."/>
        </authorList>
    </citation>
    <scope>NUCLEOTIDE SEQUENCE [LARGE SCALE GENOMIC DNA]</scope>
    <source>
        <strain evidence="3 4">F27</strain>
    </source>
</reference>
<dbReference type="SMART" id="SM00448">
    <property type="entry name" value="REC"/>
    <property type="match status" value="1"/>
</dbReference>
<dbReference type="PANTHER" id="PTHR44520:SF2">
    <property type="entry name" value="RESPONSE REGULATOR RCP1"/>
    <property type="match status" value="1"/>
</dbReference>
<dbReference type="SUPFAM" id="SSF52172">
    <property type="entry name" value="CheY-like"/>
    <property type="match status" value="1"/>
</dbReference>
<accession>A0AAW4PC44</accession>
<dbReference type="InterPro" id="IPR052893">
    <property type="entry name" value="TCS_response_regulator"/>
</dbReference>
<evidence type="ECO:0000259" key="2">
    <source>
        <dbReference type="PROSITE" id="PS50110"/>
    </source>
</evidence>
<name>A0AAW4PC44_9EURY</name>
<gene>
    <name evidence="3" type="ORF">EGH23_12825</name>
</gene>
<dbReference type="RefSeq" id="WP_220580392.1">
    <property type="nucleotide sequence ID" value="NZ_RKLT01000004.1"/>
</dbReference>
<dbReference type="Gene3D" id="3.40.50.2300">
    <property type="match status" value="1"/>
</dbReference>
<sequence length="153" mass="16831">MTASATDTCSPRVLLVEDNPADARLAKEAFSEIGARVSLTVVQNGSDALATLRGEGQQEDDVAPHLVLLDINLPGRNGGDVLREIKSDDSLRRIPVVILTTSDESKDVERMYDNHANAYVTKPDSVSEYITVIDHLQSFWLSTATLPRKRRVQ</sequence>
<dbReference type="GO" id="GO:0000160">
    <property type="term" value="P:phosphorelay signal transduction system"/>
    <property type="evidence" value="ECO:0007669"/>
    <property type="project" value="InterPro"/>
</dbReference>
<keyword evidence="4" id="KW-1185">Reference proteome</keyword>
<dbReference type="Proteomes" id="UP001430455">
    <property type="component" value="Unassembled WGS sequence"/>
</dbReference>
<evidence type="ECO:0000313" key="4">
    <source>
        <dbReference type="Proteomes" id="UP001430455"/>
    </source>
</evidence>
<dbReference type="Pfam" id="PF00072">
    <property type="entry name" value="Response_reg"/>
    <property type="match status" value="1"/>
</dbReference>
<dbReference type="AlphaFoldDB" id="A0AAW4PC44"/>
<feature type="domain" description="Response regulatory" evidence="2">
    <location>
        <begin position="12"/>
        <end position="137"/>
    </location>
</feature>
<dbReference type="InterPro" id="IPR011006">
    <property type="entry name" value="CheY-like_superfamily"/>
</dbReference>
<comment type="caution">
    <text evidence="3">The sequence shown here is derived from an EMBL/GenBank/DDBJ whole genome shotgun (WGS) entry which is preliminary data.</text>
</comment>
<dbReference type="PANTHER" id="PTHR44520">
    <property type="entry name" value="RESPONSE REGULATOR RCP1-RELATED"/>
    <property type="match status" value="1"/>
</dbReference>
<keyword evidence="1" id="KW-0597">Phosphoprotein</keyword>
<feature type="modified residue" description="4-aspartylphosphate" evidence="1">
    <location>
        <position position="70"/>
    </location>
</feature>
<proteinExistence type="predicted"/>
<dbReference type="CDD" id="cd17557">
    <property type="entry name" value="REC_Rcp-like"/>
    <property type="match status" value="1"/>
</dbReference>
<dbReference type="EMBL" id="RKLT01000004">
    <property type="protein sequence ID" value="MBX0295761.1"/>
    <property type="molecule type" value="Genomic_DNA"/>
</dbReference>
<protein>
    <submittedName>
        <fullName evidence="3">Response regulator</fullName>
    </submittedName>
</protein>
<dbReference type="PROSITE" id="PS50110">
    <property type="entry name" value="RESPONSE_REGULATORY"/>
    <property type="match status" value="1"/>
</dbReference>
<evidence type="ECO:0000256" key="1">
    <source>
        <dbReference type="PROSITE-ProRule" id="PRU00169"/>
    </source>
</evidence>
<organism evidence="3 4">
    <name type="scientific">Haloarcula nitratireducens</name>
    <dbReference type="NCBI Taxonomy" id="2487749"/>
    <lineage>
        <taxon>Archaea</taxon>
        <taxon>Methanobacteriati</taxon>
        <taxon>Methanobacteriota</taxon>
        <taxon>Stenosarchaea group</taxon>
        <taxon>Halobacteria</taxon>
        <taxon>Halobacteriales</taxon>
        <taxon>Haloarculaceae</taxon>
        <taxon>Haloarcula</taxon>
    </lineage>
</organism>